<comment type="caution">
    <text evidence="1">The sequence shown here is derived from an EMBL/GenBank/DDBJ whole genome shotgun (WGS) entry which is preliminary data.</text>
</comment>
<dbReference type="AlphaFoldDB" id="A0AAV1ZSH3"/>
<organism evidence="1 2">
    <name type="scientific">Larinioides sclopetarius</name>
    <dbReference type="NCBI Taxonomy" id="280406"/>
    <lineage>
        <taxon>Eukaryota</taxon>
        <taxon>Metazoa</taxon>
        <taxon>Ecdysozoa</taxon>
        <taxon>Arthropoda</taxon>
        <taxon>Chelicerata</taxon>
        <taxon>Arachnida</taxon>
        <taxon>Araneae</taxon>
        <taxon>Araneomorphae</taxon>
        <taxon>Entelegynae</taxon>
        <taxon>Araneoidea</taxon>
        <taxon>Araneidae</taxon>
        <taxon>Larinioides</taxon>
    </lineage>
</organism>
<accession>A0AAV1ZSH3</accession>
<gene>
    <name evidence="1" type="ORF">LARSCL_LOCUS7701</name>
</gene>
<evidence type="ECO:0000313" key="1">
    <source>
        <dbReference type="EMBL" id="CAL1274776.1"/>
    </source>
</evidence>
<reference evidence="1 2" key="1">
    <citation type="submission" date="2024-04" db="EMBL/GenBank/DDBJ databases">
        <authorList>
            <person name="Rising A."/>
            <person name="Reimegard J."/>
            <person name="Sonavane S."/>
            <person name="Akerstrom W."/>
            <person name="Nylinder S."/>
            <person name="Hedman E."/>
            <person name="Kallberg Y."/>
        </authorList>
    </citation>
    <scope>NUCLEOTIDE SEQUENCE [LARGE SCALE GENOMIC DNA]</scope>
</reference>
<protein>
    <submittedName>
        <fullName evidence="1">Uncharacterized protein</fullName>
    </submittedName>
</protein>
<dbReference type="EMBL" id="CAXIEN010000080">
    <property type="protein sequence ID" value="CAL1274776.1"/>
    <property type="molecule type" value="Genomic_DNA"/>
</dbReference>
<dbReference type="Proteomes" id="UP001497382">
    <property type="component" value="Unassembled WGS sequence"/>
</dbReference>
<evidence type="ECO:0000313" key="2">
    <source>
        <dbReference type="Proteomes" id="UP001497382"/>
    </source>
</evidence>
<sequence>MFVNFATNVFATDLRICNIFVLTLMKSLMSVMCAIKVFANSPRLLDILEFILV</sequence>
<keyword evidence="2" id="KW-1185">Reference proteome</keyword>
<name>A0AAV1ZSH3_9ARAC</name>
<proteinExistence type="predicted"/>